<evidence type="ECO:0000313" key="2">
    <source>
        <dbReference type="EMBL" id="PSR30799.1"/>
    </source>
</evidence>
<feature type="compositionally biased region" description="Basic and acidic residues" evidence="1">
    <location>
        <begin position="27"/>
        <end position="36"/>
    </location>
</feature>
<dbReference type="AlphaFoldDB" id="A0A2T2X8J2"/>
<reference evidence="2 3" key="1">
    <citation type="journal article" date="2014" name="BMC Genomics">
        <title>Comparison of environmental and isolate Sulfobacillus genomes reveals diverse carbon, sulfur, nitrogen, and hydrogen metabolisms.</title>
        <authorList>
            <person name="Justice N.B."/>
            <person name="Norman A."/>
            <person name="Brown C.T."/>
            <person name="Singh A."/>
            <person name="Thomas B.C."/>
            <person name="Banfield J.F."/>
        </authorList>
    </citation>
    <scope>NUCLEOTIDE SEQUENCE [LARGE SCALE GENOMIC DNA]</scope>
    <source>
        <strain evidence="2">AMDSBA1</strain>
    </source>
</reference>
<protein>
    <submittedName>
        <fullName evidence="2">Uncharacterized protein</fullName>
    </submittedName>
</protein>
<feature type="region of interest" description="Disordered" evidence="1">
    <location>
        <begin position="15"/>
        <end position="55"/>
    </location>
</feature>
<accession>A0A2T2X8J2</accession>
<proteinExistence type="predicted"/>
<gene>
    <name evidence="2" type="ORF">C7B43_04845</name>
</gene>
<evidence type="ECO:0000313" key="3">
    <source>
        <dbReference type="Proteomes" id="UP000242699"/>
    </source>
</evidence>
<comment type="caution">
    <text evidence="2">The sequence shown here is derived from an EMBL/GenBank/DDBJ whole genome shotgun (WGS) entry which is preliminary data.</text>
</comment>
<organism evidence="2 3">
    <name type="scientific">Sulfobacillus benefaciens</name>
    <dbReference type="NCBI Taxonomy" id="453960"/>
    <lineage>
        <taxon>Bacteria</taxon>
        <taxon>Bacillati</taxon>
        <taxon>Bacillota</taxon>
        <taxon>Clostridia</taxon>
        <taxon>Eubacteriales</taxon>
        <taxon>Clostridiales Family XVII. Incertae Sedis</taxon>
        <taxon>Sulfobacillus</taxon>
    </lineage>
</organism>
<dbReference type="Proteomes" id="UP000242699">
    <property type="component" value="Unassembled WGS sequence"/>
</dbReference>
<evidence type="ECO:0000256" key="1">
    <source>
        <dbReference type="SAM" id="MobiDB-lite"/>
    </source>
</evidence>
<name>A0A2T2X8J2_9FIRM</name>
<sequence>MIGSAQKARDVILEMRVNYGEQQPAEDDMRGQKPNEEESQDCESNTKGNSGRKPRDLRYFCISGVL</sequence>
<dbReference type="EMBL" id="PXYT01000007">
    <property type="protein sequence ID" value="PSR30799.1"/>
    <property type="molecule type" value="Genomic_DNA"/>
</dbReference>